<accession>A0AA39UK41</accession>
<dbReference type="Proteomes" id="UP001168877">
    <property type="component" value="Unassembled WGS sequence"/>
</dbReference>
<organism evidence="2 3">
    <name type="scientific">Acer saccharum</name>
    <name type="common">Sugar maple</name>
    <dbReference type="NCBI Taxonomy" id="4024"/>
    <lineage>
        <taxon>Eukaryota</taxon>
        <taxon>Viridiplantae</taxon>
        <taxon>Streptophyta</taxon>
        <taxon>Embryophyta</taxon>
        <taxon>Tracheophyta</taxon>
        <taxon>Spermatophyta</taxon>
        <taxon>Magnoliopsida</taxon>
        <taxon>eudicotyledons</taxon>
        <taxon>Gunneridae</taxon>
        <taxon>Pentapetalae</taxon>
        <taxon>rosids</taxon>
        <taxon>malvids</taxon>
        <taxon>Sapindales</taxon>
        <taxon>Sapindaceae</taxon>
        <taxon>Hippocastanoideae</taxon>
        <taxon>Acereae</taxon>
        <taxon>Acer</taxon>
    </lineage>
</organism>
<evidence type="ECO:0000256" key="1">
    <source>
        <dbReference type="SAM" id="Phobius"/>
    </source>
</evidence>
<comment type="caution">
    <text evidence="2">The sequence shown here is derived from an EMBL/GenBank/DDBJ whole genome shotgun (WGS) entry which is preliminary data.</text>
</comment>
<feature type="transmembrane region" description="Helical" evidence="1">
    <location>
        <begin position="414"/>
        <end position="437"/>
    </location>
</feature>
<dbReference type="InterPro" id="IPR004158">
    <property type="entry name" value="DUF247_pln"/>
</dbReference>
<keyword evidence="1" id="KW-0812">Transmembrane</keyword>
<protein>
    <submittedName>
        <fullName evidence="2">Uncharacterized protein</fullName>
    </submittedName>
</protein>
<dbReference type="AlphaFoldDB" id="A0AA39UK41"/>
<reference evidence="2" key="1">
    <citation type="journal article" date="2022" name="Plant J.">
        <title>Strategies of tolerance reflected in two North American maple genomes.</title>
        <authorList>
            <person name="McEvoy S.L."/>
            <person name="Sezen U.U."/>
            <person name="Trouern-Trend A."/>
            <person name="McMahon S.M."/>
            <person name="Schaberg P.G."/>
            <person name="Yang J."/>
            <person name="Wegrzyn J.L."/>
            <person name="Swenson N.G."/>
        </authorList>
    </citation>
    <scope>NUCLEOTIDE SEQUENCE</scope>
    <source>
        <strain evidence="2">NS2018</strain>
    </source>
</reference>
<dbReference type="PANTHER" id="PTHR31170">
    <property type="entry name" value="BNAC04G53230D PROTEIN"/>
    <property type="match status" value="1"/>
</dbReference>
<dbReference type="EMBL" id="JAUESC010000388">
    <property type="protein sequence ID" value="KAK0571809.1"/>
    <property type="molecule type" value="Genomic_DNA"/>
</dbReference>
<dbReference type="Pfam" id="PF03140">
    <property type="entry name" value="DUF247"/>
    <property type="match status" value="1"/>
</dbReference>
<reference evidence="2" key="2">
    <citation type="submission" date="2023-06" db="EMBL/GenBank/DDBJ databases">
        <authorList>
            <person name="Swenson N.G."/>
            <person name="Wegrzyn J.L."/>
            <person name="Mcevoy S.L."/>
        </authorList>
    </citation>
    <scope>NUCLEOTIDE SEQUENCE</scope>
    <source>
        <strain evidence="2">NS2018</strain>
        <tissue evidence="2">Leaf</tissue>
    </source>
</reference>
<keyword evidence="1" id="KW-1133">Transmembrane helix</keyword>
<sequence length="438" mass="51186">MNPDLQLLSTVVLIESRLRCTPQKQRVRGYCIFKTPSCLQEIEDLYTIPQVVSLGLYHFDSFEFIKEAKFVYLKSFLWRSRHNIDHFIGTLNGLFDRIVHCYQQSESSSSKVKDKEEQRKKKREITKLTPPEVSIIMLSDGAFLIEFLRRHIIFQDQPLLQDPQDPIFSKGWLVHGVFLDMIKMENQIPFFVLQSLAEEWFGEEELFMMLFRLLKYYNGLDSEYESRFSGGVHILEFFSNIMFSFSSDHDRSHDNGNHDQSFTYRMPSVTQLLKSGIKLNTIASSSPISNINYNKNTRVLCIPKITLNQATCILITNTVAYELCRDDRVRYCADYVFFMHRLLKEPTDVELVLEAGVLTFGSVEDWRVVRFLCEVAEKVVYDRHSYLGNQVTEIQMSYVSRRARMNRKYFSKPWSWLSAISAVVVLVTSIIQTVFAFL</sequence>
<keyword evidence="1" id="KW-0472">Membrane</keyword>
<keyword evidence="3" id="KW-1185">Reference proteome</keyword>
<gene>
    <name evidence="2" type="ORF">LWI29_021898</name>
</gene>
<proteinExistence type="predicted"/>
<dbReference type="PANTHER" id="PTHR31170:SF25">
    <property type="entry name" value="BNAA09G04570D PROTEIN"/>
    <property type="match status" value="1"/>
</dbReference>
<evidence type="ECO:0000313" key="3">
    <source>
        <dbReference type="Proteomes" id="UP001168877"/>
    </source>
</evidence>
<name>A0AA39UK41_ACESA</name>
<evidence type="ECO:0000313" key="2">
    <source>
        <dbReference type="EMBL" id="KAK0571809.1"/>
    </source>
</evidence>